<comment type="caution">
    <text evidence="1">The sequence shown here is derived from an EMBL/GenBank/DDBJ whole genome shotgun (WGS) entry which is preliminary data.</text>
</comment>
<protein>
    <submittedName>
        <fullName evidence="1">Uncharacterized protein</fullName>
    </submittedName>
</protein>
<reference evidence="1" key="1">
    <citation type="submission" date="2020-05" db="EMBL/GenBank/DDBJ databases">
        <title>Large-scale comparative analyses of tick genomes elucidate their genetic diversity and vector capacities.</title>
        <authorList>
            <person name="Jia N."/>
            <person name="Wang J."/>
            <person name="Shi W."/>
            <person name="Du L."/>
            <person name="Sun Y."/>
            <person name="Zhan W."/>
            <person name="Jiang J."/>
            <person name="Wang Q."/>
            <person name="Zhang B."/>
            <person name="Ji P."/>
            <person name="Sakyi L.B."/>
            <person name="Cui X."/>
            <person name="Yuan T."/>
            <person name="Jiang B."/>
            <person name="Yang W."/>
            <person name="Lam T.T.-Y."/>
            <person name="Chang Q."/>
            <person name="Ding S."/>
            <person name="Wang X."/>
            <person name="Zhu J."/>
            <person name="Ruan X."/>
            <person name="Zhao L."/>
            <person name="Wei J."/>
            <person name="Que T."/>
            <person name="Du C."/>
            <person name="Cheng J."/>
            <person name="Dai P."/>
            <person name="Han X."/>
            <person name="Huang E."/>
            <person name="Gao Y."/>
            <person name="Liu J."/>
            <person name="Shao H."/>
            <person name="Ye R."/>
            <person name="Li L."/>
            <person name="Wei W."/>
            <person name="Wang X."/>
            <person name="Wang C."/>
            <person name="Yang T."/>
            <person name="Huo Q."/>
            <person name="Li W."/>
            <person name="Guo W."/>
            <person name="Chen H."/>
            <person name="Zhou L."/>
            <person name="Ni X."/>
            <person name="Tian J."/>
            <person name="Zhou Y."/>
            <person name="Sheng Y."/>
            <person name="Liu T."/>
            <person name="Pan Y."/>
            <person name="Xia L."/>
            <person name="Li J."/>
            <person name="Zhao F."/>
            <person name="Cao W."/>
        </authorList>
    </citation>
    <scope>NUCLEOTIDE SEQUENCE</scope>
    <source>
        <strain evidence="1">Dsil-2018</strain>
    </source>
</reference>
<sequence>MKQTSGCESALAIKCIVRFIIVAAVRLKSRARQNYSLTVLRPPDAVQNCSVQNQTEDSVALACSEGYDGGLQQLFRLELHDTSRRLLRANVSSAEAPVFVARGLPPGTSFVAAVYAFNSRGRSQPTVLVVSTLPAPVSLTRKGSPGGVLCVNLPLLGGGVLRRYEPDWDIARFSSE</sequence>
<keyword evidence="2" id="KW-1185">Reference proteome</keyword>
<organism evidence="1 2">
    <name type="scientific">Dermacentor silvarum</name>
    <name type="common">Tick</name>
    <dbReference type="NCBI Taxonomy" id="543639"/>
    <lineage>
        <taxon>Eukaryota</taxon>
        <taxon>Metazoa</taxon>
        <taxon>Ecdysozoa</taxon>
        <taxon>Arthropoda</taxon>
        <taxon>Chelicerata</taxon>
        <taxon>Arachnida</taxon>
        <taxon>Acari</taxon>
        <taxon>Parasitiformes</taxon>
        <taxon>Ixodida</taxon>
        <taxon>Ixodoidea</taxon>
        <taxon>Ixodidae</taxon>
        <taxon>Rhipicephalinae</taxon>
        <taxon>Dermacentor</taxon>
    </lineage>
</organism>
<evidence type="ECO:0000313" key="2">
    <source>
        <dbReference type="Proteomes" id="UP000821865"/>
    </source>
</evidence>
<dbReference type="Proteomes" id="UP000821865">
    <property type="component" value="Chromosome 6"/>
</dbReference>
<evidence type="ECO:0000313" key="1">
    <source>
        <dbReference type="EMBL" id="KAH7946394.1"/>
    </source>
</evidence>
<accession>A0ACB8CNG4</accession>
<gene>
    <name evidence="1" type="ORF">HPB49_024225</name>
</gene>
<name>A0ACB8CNG4_DERSI</name>
<dbReference type="EMBL" id="CM023475">
    <property type="protein sequence ID" value="KAH7946394.1"/>
    <property type="molecule type" value="Genomic_DNA"/>
</dbReference>
<proteinExistence type="predicted"/>